<reference evidence="1" key="1">
    <citation type="submission" date="2021-03" db="EMBL/GenBank/DDBJ databases">
        <authorList>
            <person name="Tagirdzhanova G."/>
        </authorList>
    </citation>
    <scope>NUCLEOTIDE SEQUENCE</scope>
</reference>
<gene>
    <name evidence="1" type="ORF">ALECFALPRED_004663</name>
</gene>
<evidence type="ECO:0000313" key="1">
    <source>
        <dbReference type="EMBL" id="CAF9908518.1"/>
    </source>
</evidence>
<dbReference type="OrthoDB" id="10366024at2759"/>
<dbReference type="EMBL" id="CAJPDR010000029">
    <property type="protein sequence ID" value="CAF9908518.1"/>
    <property type="molecule type" value="Genomic_DNA"/>
</dbReference>
<organism evidence="1 2">
    <name type="scientific">Alectoria fallacina</name>
    <dbReference type="NCBI Taxonomy" id="1903189"/>
    <lineage>
        <taxon>Eukaryota</taxon>
        <taxon>Fungi</taxon>
        <taxon>Dikarya</taxon>
        <taxon>Ascomycota</taxon>
        <taxon>Pezizomycotina</taxon>
        <taxon>Lecanoromycetes</taxon>
        <taxon>OSLEUM clade</taxon>
        <taxon>Lecanoromycetidae</taxon>
        <taxon>Lecanorales</taxon>
        <taxon>Lecanorineae</taxon>
        <taxon>Parmeliaceae</taxon>
        <taxon>Alectoria</taxon>
    </lineage>
</organism>
<comment type="caution">
    <text evidence="1">The sequence shown here is derived from an EMBL/GenBank/DDBJ whole genome shotgun (WGS) entry which is preliminary data.</text>
</comment>
<name>A0A8H3EQ89_9LECA</name>
<proteinExistence type="predicted"/>
<keyword evidence="2" id="KW-1185">Reference proteome</keyword>
<evidence type="ECO:0000313" key="2">
    <source>
        <dbReference type="Proteomes" id="UP000664203"/>
    </source>
</evidence>
<dbReference type="Proteomes" id="UP000664203">
    <property type="component" value="Unassembled WGS sequence"/>
</dbReference>
<dbReference type="AlphaFoldDB" id="A0A8H3EQ89"/>
<accession>A0A8H3EQ89</accession>
<protein>
    <submittedName>
        <fullName evidence="1">Uncharacterized protein</fullName>
    </submittedName>
</protein>
<sequence length="428" mass="48754">MDLRTISQVANGLSMVPRLLNDSVMPYMTPSNLLTWLRWKLETSTWVLQAYEALVFDRAQEDLPENQQYYLNMIERFRNHSDWVSMRPALENKPILRQAVVPHSTPGDDPANYEYERNTFLLPRADPNQFNLWGLDPQRFIEDMLATNPGRIKELSTGQIVQAAAKFAQLRFPGANLGLDEQFMKQFGTIDGLAALVKHDNNRRAIIAQDRAPTGTSKRYSAALRNELQRQRSGTFGKGRKSEKEIYQGVINREKEIRQGIPREDPYQPGLATTDGIRDLLRARPLAKPHRERLASNGMAIIVSSAPLEEQAASVAVTHFHIHRTDPEQGYRWVKIEILAAFHPAIVIPFDNVSVKDRALAQLQHSSRFNFLEKKSVQLDAFTFRQGIAKEPTFILGSAPLKSLALLNESLRAFFWYKGYISKSDLII</sequence>